<comment type="caution">
    <text evidence="2">The sequence shown here is derived from an EMBL/GenBank/DDBJ whole genome shotgun (WGS) entry which is preliminary data.</text>
</comment>
<dbReference type="PATRIC" id="fig|1280954.3.peg.1225"/>
<dbReference type="Pfam" id="PF00982">
    <property type="entry name" value="Glyco_transf_20"/>
    <property type="match status" value="1"/>
</dbReference>
<dbReference type="STRING" id="1280954.HPO_05992"/>
<dbReference type="Gene3D" id="3.40.50.2000">
    <property type="entry name" value="Glycogen Phosphorylase B"/>
    <property type="match status" value="2"/>
</dbReference>
<evidence type="ECO:0000256" key="1">
    <source>
        <dbReference type="ARBA" id="ARBA00008799"/>
    </source>
</evidence>
<gene>
    <name evidence="2" type="ORF">HPO_05992</name>
</gene>
<dbReference type="PANTHER" id="PTHR10788:SF106">
    <property type="entry name" value="BCDNA.GH08860"/>
    <property type="match status" value="1"/>
</dbReference>
<evidence type="ECO:0000313" key="3">
    <source>
        <dbReference type="Proteomes" id="UP000027100"/>
    </source>
</evidence>
<dbReference type="PANTHER" id="PTHR10788">
    <property type="entry name" value="TREHALOSE-6-PHOSPHATE SYNTHASE"/>
    <property type="match status" value="1"/>
</dbReference>
<protein>
    <submittedName>
        <fullName evidence="2">Alpha,alpha-trehalose-phosphate synthase</fullName>
    </submittedName>
</protein>
<sequence length="416" mass="46116">MPLSRAEHEDYYLGYANSVLWPMLHGRVDLLDVSSGQRATYEAVNRRLAKLARPHLRDTDILWIHDYHLIPLAAALRELGVTNPIGFFLHTPFPDAGSVQALSHSDSFLRWFAAYDLVGLQTSRDVARFLDAFRSAGAAQLISGRCIRWQDEIIRVGSFPIGIDADGFRDMAEDAIRTQTPPLSSHRLMIGVDRLDYTKGIPNRLRGFQTYLRDHPAEEDRIAFVQIAPPTREDVGAYMDVRRELEQLSGEVNGEFSDIGYVPVQYIHRAVARSAISGLLRRADIALITPLNDGMNLVAKEFVAAQDPEDPGVLVLSKFAGAAEQLEGGAVLINPHDPASVADGIRKAARMPVGERRQRHEQMYDILRQSNGDWWADSYLRALEASAVIRISNLASLGQGSLGPMTSPLTAFPGKL</sequence>
<dbReference type="GO" id="GO:0005992">
    <property type="term" value="P:trehalose biosynthetic process"/>
    <property type="evidence" value="ECO:0007669"/>
    <property type="project" value="InterPro"/>
</dbReference>
<dbReference type="SUPFAM" id="SSF53756">
    <property type="entry name" value="UDP-Glycosyltransferase/glycogen phosphorylase"/>
    <property type="match status" value="1"/>
</dbReference>
<dbReference type="Proteomes" id="UP000027100">
    <property type="component" value="Unassembled WGS sequence"/>
</dbReference>
<organism evidence="2 3">
    <name type="scientific">Hyphomonas polymorpha PS728</name>
    <dbReference type="NCBI Taxonomy" id="1280954"/>
    <lineage>
        <taxon>Bacteria</taxon>
        <taxon>Pseudomonadati</taxon>
        <taxon>Pseudomonadota</taxon>
        <taxon>Alphaproteobacteria</taxon>
        <taxon>Hyphomonadales</taxon>
        <taxon>Hyphomonadaceae</taxon>
        <taxon>Hyphomonas</taxon>
    </lineage>
</organism>
<evidence type="ECO:0000313" key="2">
    <source>
        <dbReference type="EMBL" id="KCZ99464.1"/>
    </source>
</evidence>
<reference evidence="2 3" key="1">
    <citation type="journal article" date="2014" name="Antonie Van Leeuwenhoek">
        <title>Hyphomonas beringensis sp. nov. and Hyphomonas chukchiensis sp. nov., isolated from surface seawater of the Bering Sea and Chukchi Sea.</title>
        <authorList>
            <person name="Li C."/>
            <person name="Lai Q."/>
            <person name="Li G."/>
            <person name="Dong C."/>
            <person name="Wang J."/>
            <person name="Liao Y."/>
            <person name="Shao Z."/>
        </authorList>
    </citation>
    <scope>NUCLEOTIDE SEQUENCE [LARGE SCALE GENOMIC DNA]</scope>
    <source>
        <strain evidence="2 3">PS728</strain>
    </source>
</reference>
<accession>A0A062VGG4</accession>
<dbReference type="eggNOG" id="COG0380">
    <property type="taxonomic scope" value="Bacteria"/>
</dbReference>
<dbReference type="CDD" id="cd03788">
    <property type="entry name" value="GT20_TPS"/>
    <property type="match status" value="1"/>
</dbReference>
<name>A0A062VGG4_9PROT</name>
<comment type="similarity">
    <text evidence="1">Belongs to the glycosyltransferase 20 family.</text>
</comment>
<dbReference type="EMBL" id="ARYM01000005">
    <property type="protein sequence ID" value="KCZ99464.1"/>
    <property type="molecule type" value="Genomic_DNA"/>
</dbReference>
<dbReference type="AlphaFoldDB" id="A0A062VGG4"/>
<dbReference type="GO" id="GO:0003825">
    <property type="term" value="F:alpha,alpha-trehalose-phosphate synthase (UDP-forming) activity"/>
    <property type="evidence" value="ECO:0007669"/>
    <property type="project" value="TreeGrafter"/>
</dbReference>
<proteinExistence type="inferred from homology"/>
<keyword evidence="3" id="KW-1185">Reference proteome</keyword>
<dbReference type="InterPro" id="IPR001830">
    <property type="entry name" value="Glyco_trans_20"/>
</dbReference>